<proteinExistence type="predicted"/>
<dbReference type="InterPro" id="IPR036052">
    <property type="entry name" value="TrpB-like_PALP_sf"/>
</dbReference>
<organism evidence="1">
    <name type="scientific">bioreactor metagenome</name>
    <dbReference type="NCBI Taxonomy" id="1076179"/>
    <lineage>
        <taxon>unclassified sequences</taxon>
        <taxon>metagenomes</taxon>
        <taxon>ecological metagenomes</taxon>
    </lineage>
</organism>
<evidence type="ECO:0000313" key="1">
    <source>
        <dbReference type="EMBL" id="MPN52180.1"/>
    </source>
</evidence>
<gene>
    <name evidence="1" type="primary">cysK_39</name>
    <name evidence="1" type="ORF">SDC9_199834</name>
</gene>
<keyword evidence="1" id="KW-0808">Transferase</keyword>
<accession>A0A645IM60</accession>
<dbReference type="EMBL" id="VSSQ01118037">
    <property type="protein sequence ID" value="MPN52180.1"/>
    <property type="molecule type" value="Genomic_DNA"/>
</dbReference>
<protein>
    <submittedName>
        <fullName evidence="1">Cysteine synthase</fullName>
        <ecNumber evidence="1">2.5.1.47</ecNumber>
    </submittedName>
</protein>
<dbReference type="Gene3D" id="3.40.50.1100">
    <property type="match status" value="1"/>
</dbReference>
<dbReference type="AlphaFoldDB" id="A0A645IM60"/>
<sequence>MDEILTITDEEAIDTAVEVSAAIGMLVGISTGANVAAARQLAKRYGQDKNIMTISPDGGEKYLSMVEY</sequence>
<dbReference type="PANTHER" id="PTHR10314">
    <property type="entry name" value="CYSTATHIONINE BETA-SYNTHASE"/>
    <property type="match status" value="1"/>
</dbReference>
<dbReference type="SUPFAM" id="SSF53686">
    <property type="entry name" value="Tryptophan synthase beta subunit-like PLP-dependent enzymes"/>
    <property type="match status" value="1"/>
</dbReference>
<dbReference type="EC" id="2.5.1.47" evidence="1"/>
<dbReference type="InterPro" id="IPR050214">
    <property type="entry name" value="Cys_Synth/Cystath_Beta-Synth"/>
</dbReference>
<name>A0A645IM60_9ZZZZ</name>
<comment type="caution">
    <text evidence="1">The sequence shown here is derived from an EMBL/GenBank/DDBJ whole genome shotgun (WGS) entry which is preliminary data.</text>
</comment>
<dbReference type="GO" id="GO:0004124">
    <property type="term" value="F:cysteine synthase activity"/>
    <property type="evidence" value="ECO:0007669"/>
    <property type="project" value="UniProtKB-EC"/>
</dbReference>
<reference evidence="1" key="1">
    <citation type="submission" date="2019-08" db="EMBL/GenBank/DDBJ databases">
        <authorList>
            <person name="Kucharzyk K."/>
            <person name="Murdoch R.W."/>
            <person name="Higgins S."/>
            <person name="Loffler F."/>
        </authorList>
    </citation>
    <scope>NUCLEOTIDE SEQUENCE</scope>
</reference>